<dbReference type="InterPro" id="IPR050587">
    <property type="entry name" value="GNT1/Glycosyltrans_8"/>
</dbReference>
<sequence>MAGFRYYSRRLKSITTTPTFQLIAVCLALFLGIQWVLRHNHDEDQELPRAVNPILSVEDDRIDWSKLYYVQYVTSPEYLCNALMVWSEIEEIGSRAQRIMMYPSSWDLNDADDEIDLKLTPVARLLQAAVSDYYVKLQPVEVLHQNGTTENTWADSYTKLLAFNLTDFDRVLAIDSDSVVLQNLDELFLLPEAPLAMPYVYWGEPQGWQFSSQMMLITPSADAFSKIEAAIHTAKKDEYDMDIINKLYKGKVLQIAQRPYNLLSGEFRRRNHVAYLGSRSEKWDPDTMKSEAKFMHFSDYPIPKPWMRAPKDLLNKHMPKCTQSEWFGATDCRDRTIWLKLYYDFAMRRKEVCGPGFELQSQELPPDSVYRHGRWFHPDEVG</sequence>
<dbReference type="Proteomes" id="UP000443090">
    <property type="component" value="Unassembled WGS sequence"/>
</dbReference>
<keyword evidence="3" id="KW-1185">Reference proteome</keyword>
<name>A0A8H8RYL4_9HELO</name>
<dbReference type="AlphaFoldDB" id="A0A8H8RYL4"/>
<protein>
    <submittedName>
        <fullName evidence="2">Glucose N-acetyltransferase</fullName>
    </submittedName>
</protein>
<dbReference type="GO" id="GO:0016740">
    <property type="term" value="F:transferase activity"/>
    <property type="evidence" value="ECO:0007669"/>
    <property type="project" value="UniProtKB-KW"/>
</dbReference>
<dbReference type="PANTHER" id="PTHR11183">
    <property type="entry name" value="GLYCOGENIN SUBFAMILY MEMBER"/>
    <property type="match status" value="1"/>
</dbReference>
<dbReference type="InterPro" id="IPR029044">
    <property type="entry name" value="Nucleotide-diphossugar_trans"/>
</dbReference>
<comment type="caution">
    <text evidence="2">The sequence shown here is derived from an EMBL/GenBank/DDBJ whole genome shotgun (WGS) entry which is preliminary data.</text>
</comment>
<evidence type="ECO:0000313" key="2">
    <source>
        <dbReference type="EMBL" id="TVY42117.1"/>
    </source>
</evidence>
<feature type="transmembrane region" description="Helical" evidence="1">
    <location>
        <begin position="20"/>
        <end position="37"/>
    </location>
</feature>
<evidence type="ECO:0000313" key="3">
    <source>
        <dbReference type="Proteomes" id="UP000443090"/>
    </source>
</evidence>
<gene>
    <name evidence="2" type="primary">GNT1_1</name>
    <name evidence="2" type="ORF">LOCC1_G005321</name>
</gene>
<dbReference type="OrthoDB" id="2014201at2759"/>
<keyword evidence="2" id="KW-0808">Transferase</keyword>
<dbReference type="Gene3D" id="3.90.550.10">
    <property type="entry name" value="Spore Coat Polysaccharide Biosynthesis Protein SpsA, Chain A"/>
    <property type="match status" value="1"/>
</dbReference>
<dbReference type="SUPFAM" id="SSF53448">
    <property type="entry name" value="Nucleotide-diphospho-sugar transferases"/>
    <property type="match status" value="1"/>
</dbReference>
<proteinExistence type="predicted"/>
<organism evidence="2 3">
    <name type="scientific">Lachnellula occidentalis</name>
    <dbReference type="NCBI Taxonomy" id="215460"/>
    <lineage>
        <taxon>Eukaryota</taxon>
        <taxon>Fungi</taxon>
        <taxon>Dikarya</taxon>
        <taxon>Ascomycota</taxon>
        <taxon>Pezizomycotina</taxon>
        <taxon>Leotiomycetes</taxon>
        <taxon>Helotiales</taxon>
        <taxon>Lachnaceae</taxon>
        <taxon>Lachnellula</taxon>
    </lineage>
</organism>
<keyword evidence="1" id="KW-1133">Transmembrane helix</keyword>
<reference evidence="2 3" key="1">
    <citation type="submission" date="2018-05" db="EMBL/GenBank/DDBJ databases">
        <title>Genome sequencing and assembly of the regulated plant pathogen Lachnellula willkommii and related sister species for the development of diagnostic species identification markers.</title>
        <authorList>
            <person name="Giroux E."/>
            <person name="Bilodeau G."/>
        </authorList>
    </citation>
    <scope>NUCLEOTIDE SEQUENCE [LARGE SCALE GENOMIC DNA]</scope>
    <source>
        <strain evidence="2 3">CBS 160.35</strain>
    </source>
</reference>
<keyword evidence="1" id="KW-0812">Transmembrane</keyword>
<dbReference type="EMBL" id="QGMI01000349">
    <property type="protein sequence ID" value="TVY42117.1"/>
    <property type="molecule type" value="Genomic_DNA"/>
</dbReference>
<accession>A0A8H8RYL4</accession>
<evidence type="ECO:0000256" key="1">
    <source>
        <dbReference type="SAM" id="Phobius"/>
    </source>
</evidence>
<keyword evidence="1" id="KW-0472">Membrane</keyword>